<keyword evidence="3" id="KW-0479">Metal-binding</keyword>
<evidence type="ECO:0000256" key="1">
    <source>
        <dbReference type="ARBA" id="ARBA00006249"/>
    </source>
</evidence>
<evidence type="ECO:0000256" key="4">
    <source>
        <dbReference type="ARBA" id="ARBA00022729"/>
    </source>
</evidence>
<keyword evidence="4 8" id="KW-0732">Signal</keyword>
<keyword evidence="7" id="KW-1015">Disulfide bond</keyword>
<feature type="chain" id="PRO_5046864662" evidence="8">
    <location>
        <begin position="28"/>
        <end position="575"/>
    </location>
</feature>
<dbReference type="InterPro" id="IPR011118">
    <property type="entry name" value="Tannase/feruloyl_esterase"/>
</dbReference>
<dbReference type="SUPFAM" id="SSF53474">
    <property type="entry name" value="alpha/beta-Hydrolases"/>
    <property type="match status" value="1"/>
</dbReference>
<reference evidence="9 10" key="1">
    <citation type="submission" date="2023-07" db="EMBL/GenBank/DDBJ databases">
        <title>Sorghum-associated microbial communities from plants grown in Nebraska, USA.</title>
        <authorList>
            <person name="Schachtman D."/>
        </authorList>
    </citation>
    <scope>NUCLEOTIDE SEQUENCE [LARGE SCALE GENOMIC DNA]</scope>
    <source>
        <strain evidence="9 10">DS1027</strain>
    </source>
</reference>
<keyword evidence="5 9" id="KW-0378">Hydrolase</keyword>
<keyword evidence="6" id="KW-0106">Calcium</keyword>
<name>A0ABU1MMK3_9SPHN</name>
<dbReference type="GO" id="GO:0030600">
    <property type="term" value="F:feruloyl esterase activity"/>
    <property type="evidence" value="ECO:0007669"/>
    <property type="project" value="UniProtKB-EC"/>
</dbReference>
<evidence type="ECO:0000256" key="6">
    <source>
        <dbReference type="ARBA" id="ARBA00022837"/>
    </source>
</evidence>
<dbReference type="RefSeq" id="WP_309805099.1">
    <property type="nucleotide sequence ID" value="NZ_JAVDRD010000004.1"/>
</dbReference>
<dbReference type="PANTHER" id="PTHR33938:SF15">
    <property type="entry name" value="FERULOYL ESTERASE B-RELATED"/>
    <property type="match status" value="1"/>
</dbReference>
<dbReference type="Proteomes" id="UP001184150">
    <property type="component" value="Unassembled WGS sequence"/>
</dbReference>
<keyword evidence="2" id="KW-0719">Serine esterase</keyword>
<dbReference type="Gene3D" id="3.40.50.1820">
    <property type="entry name" value="alpha/beta hydrolase"/>
    <property type="match status" value="1"/>
</dbReference>
<keyword evidence="10" id="KW-1185">Reference proteome</keyword>
<organism evidence="9 10">
    <name type="scientific">Novosphingobium capsulatum</name>
    <dbReference type="NCBI Taxonomy" id="13688"/>
    <lineage>
        <taxon>Bacteria</taxon>
        <taxon>Pseudomonadati</taxon>
        <taxon>Pseudomonadota</taxon>
        <taxon>Alphaproteobacteria</taxon>
        <taxon>Sphingomonadales</taxon>
        <taxon>Sphingomonadaceae</taxon>
        <taxon>Novosphingobium</taxon>
    </lineage>
</organism>
<evidence type="ECO:0000256" key="2">
    <source>
        <dbReference type="ARBA" id="ARBA00022487"/>
    </source>
</evidence>
<dbReference type="EMBL" id="JAVDRD010000004">
    <property type="protein sequence ID" value="MDR6511147.1"/>
    <property type="molecule type" value="Genomic_DNA"/>
</dbReference>
<proteinExistence type="inferred from homology"/>
<evidence type="ECO:0000256" key="8">
    <source>
        <dbReference type="SAM" id="SignalP"/>
    </source>
</evidence>
<dbReference type="PANTHER" id="PTHR33938">
    <property type="entry name" value="FERULOYL ESTERASE B-RELATED"/>
    <property type="match status" value="1"/>
</dbReference>
<evidence type="ECO:0000256" key="5">
    <source>
        <dbReference type="ARBA" id="ARBA00022801"/>
    </source>
</evidence>
<protein>
    <submittedName>
        <fullName evidence="9">Feruloyl esterase</fullName>
        <ecNumber evidence="9">3.1.1.73</ecNumber>
    </submittedName>
</protein>
<evidence type="ECO:0000313" key="10">
    <source>
        <dbReference type="Proteomes" id="UP001184150"/>
    </source>
</evidence>
<comment type="caution">
    <text evidence="9">The sequence shown here is derived from an EMBL/GenBank/DDBJ whole genome shotgun (WGS) entry which is preliminary data.</text>
</comment>
<evidence type="ECO:0000256" key="7">
    <source>
        <dbReference type="ARBA" id="ARBA00023157"/>
    </source>
</evidence>
<sequence length="575" mass="59672">MMRVSLRCLGGLLAGMSVFAFTPLAHAAAAAPAPLGSDSCAALTQAGHVAWPEAGTRIVAATWRPAGYAVPLVGQPDAPPTQAVLPAHCEVEGVMHERRGVDGQAYAIRFRLRLPSDWNGRFLMQGGGGTNGTVGDAIGKVSMDQAPALAQGFAVLAQDSGHDNATNTDPARGGMVAFAHDPQARADYGGASLRPVTLAAKALVAAYYGRNPRFSYFYGCSKGGQEGMVLAQQEPDLYNGIVAAAPGFALPRAALAEAWNTKAMGGVLAARGDAPTVANLARAFSVEDGTRVRQAILAACDGLDGAKDGIVADGARCTSALVVPQLRAAGLSPAQVTALEQIHDGVRDGAGRQIYPGFGWDAGWFDPGWRIWMTGSPDGRVPALNVVLGGPSRVVLFATPPGNVPLAPDAILAAQLAFDPARDAAAVTATAPGWPRSAWQDVGAHVPDLDRFQARGGRLIVPHGGSDPVFSLNDTLGWWRALDRHSGGRAAGYARVFPVPGMAHCAGGPATDRYDALRALVDWVEQGKAPEALAAKAGPATPWPGRERPLCRYPLVARTKGGVTACAMPPKAARR</sequence>
<evidence type="ECO:0000313" key="9">
    <source>
        <dbReference type="EMBL" id="MDR6511147.1"/>
    </source>
</evidence>
<feature type="signal peptide" evidence="8">
    <location>
        <begin position="1"/>
        <end position="27"/>
    </location>
</feature>
<dbReference type="EC" id="3.1.1.73" evidence="9"/>
<accession>A0ABU1MMK3</accession>
<dbReference type="Pfam" id="PF07519">
    <property type="entry name" value="Tannase"/>
    <property type="match status" value="1"/>
</dbReference>
<dbReference type="InterPro" id="IPR029058">
    <property type="entry name" value="AB_hydrolase_fold"/>
</dbReference>
<gene>
    <name evidence="9" type="ORF">J2792_002019</name>
</gene>
<comment type="similarity">
    <text evidence="1">Belongs to the tannase family.</text>
</comment>
<evidence type="ECO:0000256" key="3">
    <source>
        <dbReference type="ARBA" id="ARBA00022723"/>
    </source>
</evidence>